<dbReference type="GO" id="GO:0016788">
    <property type="term" value="F:hydrolase activity, acting on ester bonds"/>
    <property type="evidence" value="ECO:0007669"/>
    <property type="project" value="InterPro"/>
</dbReference>
<organism evidence="8 9">
    <name type="scientific">Dysgonomonas capnocytophagoides</name>
    <dbReference type="NCBI Taxonomy" id="45254"/>
    <lineage>
        <taxon>Bacteria</taxon>
        <taxon>Pseudomonadati</taxon>
        <taxon>Bacteroidota</taxon>
        <taxon>Bacteroidia</taxon>
        <taxon>Bacteroidales</taxon>
        <taxon>Dysgonomonadaceae</taxon>
        <taxon>Dysgonomonas</taxon>
    </lineage>
</organism>
<evidence type="ECO:0000256" key="3">
    <source>
        <dbReference type="ARBA" id="ARBA00022759"/>
    </source>
</evidence>
<reference evidence="8 9" key="1">
    <citation type="submission" date="2019-03" db="EMBL/GenBank/DDBJ databases">
        <title>San Antonio Military Medical Center submission to MRSN (WRAIR), pending publication.</title>
        <authorList>
            <person name="Blyth D.M."/>
            <person name="Mccarthy S.L."/>
            <person name="Schall S.E."/>
            <person name="Stam J.A."/>
            <person name="Ong A.C."/>
            <person name="Mcgann P.T."/>
        </authorList>
    </citation>
    <scope>NUCLEOTIDE SEQUENCE [LARGE SCALE GENOMIC DNA]</scope>
    <source>
        <strain evidence="8 9">MRSN571793</strain>
    </source>
</reference>
<keyword evidence="7" id="KW-0732">Signal</keyword>
<dbReference type="STRING" id="1121485.GCA_000426485_01397"/>
<protein>
    <submittedName>
        <fullName evidence="8">S1/P1 Nuclease</fullName>
    </submittedName>
</protein>
<keyword evidence="4" id="KW-0378">Hydrolase</keyword>
<dbReference type="EMBL" id="SOML01000011">
    <property type="protein sequence ID" value="TFD94198.1"/>
    <property type="molecule type" value="Genomic_DNA"/>
</dbReference>
<dbReference type="GO" id="GO:0003676">
    <property type="term" value="F:nucleic acid binding"/>
    <property type="evidence" value="ECO:0007669"/>
    <property type="project" value="InterPro"/>
</dbReference>
<evidence type="ECO:0000313" key="9">
    <source>
        <dbReference type="Proteomes" id="UP000297861"/>
    </source>
</evidence>
<dbReference type="GO" id="GO:0004519">
    <property type="term" value="F:endonuclease activity"/>
    <property type="evidence" value="ECO:0007669"/>
    <property type="project" value="UniProtKB-KW"/>
</dbReference>
<evidence type="ECO:0000256" key="5">
    <source>
        <dbReference type="ARBA" id="ARBA00023157"/>
    </source>
</evidence>
<feature type="signal peptide" evidence="7">
    <location>
        <begin position="1"/>
        <end position="21"/>
    </location>
</feature>
<evidence type="ECO:0000256" key="2">
    <source>
        <dbReference type="ARBA" id="ARBA00022723"/>
    </source>
</evidence>
<keyword evidence="2" id="KW-0479">Metal-binding</keyword>
<accession>A0A4Y8KXY3</accession>
<dbReference type="GO" id="GO:0006308">
    <property type="term" value="P:DNA catabolic process"/>
    <property type="evidence" value="ECO:0007669"/>
    <property type="project" value="InterPro"/>
</dbReference>
<keyword evidence="1" id="KW-0540">Nuclease</keyword>
<dbReference type="Proteomes" id="UP000297861">
    <property type="component" value="Unassembled WGS sequence"/>
</dbReference>
<proteinExistence type="predicted"/>
<feature type="chain" id="PRO_5021249937" evidence="7">
    <location>
        <begin position="22"/>
        <end position="263"/>
    </location>
</feature>
<dbReference type="OrthoDB" id="267579at2"/>
<dbReference type="AlphaFoldDB" id="A0A4Y8KXY3"/>
<dbReference type="GO" id="GO:0046872">
    <property type="term" value="F:metal ion binding"/>
    <property type="evidence" value="ECO:0007669"/>
    <property type="project" value="UniProtKB-KW"/>
</dbReference>
<dbReference type="InterPro" id="IPR003154">
    <property type="entry name" value="S1/P1nuclease"/>
</dbReference>
<dbReference type="InterPro" id="IPR008947">
    <property type="entry name" value="PLipase_C/P1_nuclease_dom_sf"/>
</dbReference>
<keyword evidence="5" id="KW-1015">Disulfide bond</keyword>
<dbReference type="PANTHER" id="PTHR33146:SF26">
    <property type="entry name" value="ENDONUCLEASE 4"/>
    <property type="match status" value="1"/>
</dbReference>
<comment type="caution">
    <text evidence="8">The sequence shown here is derived from an EMBL/GenBank/DDBJ whole genome shotgun (WGS) entry which is preliminary data.</text>
</comment>
<dbReference type="RefSeq" id="WP_134437161.1">
    <property type="nucleotide sequence ID" value="NZ_AP028867.1"/>
</dbReference>
<evidence type="ECO:0000256" key="6">
    <source>
        <dbReference type="ARBA" id="ARBA00023180"/>
    </source>
</evidence>
<dbReference type="Pfam" id="PF02265">
    <property type="entry name" value="S1-P1_nuclease"/>
    <property type="match status" value="1"/>
</dbReference>
<name>A0A4Y8KXY3_9BACT</name>
<evidence type="ECO:0000256" key="7">
    <source>
        <dbReference type="SAM" id="SignalP"/>
    </source>
</evidence>
<dbReference type="PANTHER" id="PTHR33146">
    <property type="entry name" value="ENDONUCLEASE 4"/>
    <property type="match status" value="1"/>
</dbReference>
<keyword evidence="6" id="KW-0325">Glycoprotein</keyword>
<evidence type="ECO:0000256" key="1">
    <source>
        <dbReference type="ARBA" id="ARBA00022722"/>
    </source>
</evidence>
<dbReference type="Gene3D" id="1.10.575.10">
    <property type="entry name" value="P1 Nuclease"/>
    <property type="match status" value="1"/>
</dbReference>
<evidence type="ECO:0000313" key="8">
    <source>
        <dbReference type="EMBL" id="TFD94198.1"/>
    </source>
</evidence>
<evidence type="ECO:0000256" key="4">
    <source>
        <dbReference type="ARBA" id="ARBA00022801"/>
    </source>
</evidence>
<dbReference type="SUPFAM" id="SSF48537">
    <property type="entry name" value="Phospholipase C/P1 nuclease"/>
    <property type="match status" value="1"/>
</dbReference>
<keyword evidence="3" id="KW-0255">Endonuclease</keyword>
<keyword evidence="9" id="KW-1185">Reference proteome</keyword>
<sequence length="263" mass="30437">MKKIVLFVMLAALLLPSELFAWGTTGHRVVAEIAEQNIKSSTKKKIDKLLDNLPMAYWANWPDFIKSDKTGQWDNTFIWHYVNAPRNQTKDAFLTYIKGVKQENIYSEIPKLEKTIEDHVSSSEQKRVALIFLIHLIGDAHQPMHVGCEDDLGGNRISLLWFNEKTNLHSVWDGKLIDYEKYSYTEYAHILNIVSKDKKKELSAGTLEDWLYESHTIANEIYAGVNNEDRLSYDYSFKYKSVVELQLQRGGFRLAAVLDKIFK</sequence>
<dbReference type="CDD" id="cd11010">
    <property type="entry name" value="S1-P1_nuclease"/>
    <property type="match status" value="1"/>
</dbReference>
<gene>
    <name evidence="8" type="ORF">E2605_15675</name>
</gene>